<reference evidence="2" key="1">
    <citation type="submission" date="2022-11" db="EMBL/GenBank/DDBJ databases">
        <authorList>
            <person name="Petersen C."/>
        </authorList>
    </citation>
    <scope>NUCLEOTIDE SEQUENCE</scope>
    <source>
        <strain evidence="2">IBT 23319</strain>
    </source>
</reference>
<dbReference type="RefSeq" id="XP_056500911.1">
    <property type="nucleotide sequence ID" value="XM_056644097.1"/>
</dbReference>
<evidence type="ECO:0000256" key="1">
    <source>
        <dbReference type="SAM" id="MobiDB-lite"/>
    </source>
</evidence>
<gene>
    <name evidence="2" type="ORF">N7469_005177</name>
</gene>
<name>A0A9W9P193_PENCI</name>
<protein>
    <submittedName>
        <fullName evidence="2">Uncharacterized protein</fullName>
    </submittedName>
</protein>
<feature type="compositionally biased region" description="Basic and acidic residues" evidence="1">
    <location>
        <begin position="398"/>
        <end position="408"/>
    </location>
</feature>
<dbReference type="OrthoDB" id="4469495at2759"/>
<feature type="region of interest" description="Disordered" evidence="1">
    <location>
        <begin position="398"/>
        <end position="468"/>
    </location>
</feature>
<accession>A0A9W9P193</accession>
<dbReference type="Proteomes" id="UP001147733">
    <property type="component" value="Unassembled WGS sequence"/>
</dbReference>
<sequence>MECQQGPDILPQPFGGSDLGTPQDTTLAPLTVPFGPVLTNQMSKPSELSIAPFSLKPDSQLRGGHAMVLAHRPLSALLKKPPVLEVNGDRDSHPMTSAPVSNNAFLQSPKLPLQNPSPFFLNSTAPCPVPNGFAERIESSLEPGEVTFGFSFSSPEFEQPRKAGYFAPEPNLIGSAELKHLTKGQILFAFGVISIMAMLRPRFQFKYGGHDGTKIGARLTLYGHTILVEPVFPTVDGARVMGYRLALEEIKAYNPEWILPPPPLDGPTGPEWNWIRLLEGERLGHSLQTKADNGFSASLSDYCQEKRMPPCHYAPTLLNNGQWHCEVLVGHDSFRTIREHGRVDEAQNTVAHTALHAFLITENLDNPTILPAYSNLLPEVTTKKQSYKLVKEDPLTFMRESPDEERSMKTTLSPGMIPAALRRSSWREKMDNSKAHSSSPPLTAKKLKSTTPPDQQPRQEKKRKLGNSNLVPLTNCRLAEITVPEVVVDKLEALRAVQNRIVSLGPQASYDKRMKGICDAMKIGYPDIRYKKDPSSPTPSYTICAWFDKSHPYLHRASPILMATVDEKLNLPLSAAAALGIKKVIIYLLWMLKDDAGLLPNDLQYAIQLRTLKNLEMEIESDLVHRGSGN</sequence>
<comment type="caution">
    <text evidence="2">The sequence shown here is derived from an EMBL/GenBank/DDBJ whole genome shotgun (WGS) entry which is preliminary data.</text>
</comment>
<reference evidence="2" key="2">
    <citation type="journal article" date="2023" name="IMA Fungus">
        <title>Comparative genomic study of the Penicillium genus elucidates a diverse pangenome and 15 lateral gene transfer events.</title>
        <authorList>
            <person name="Petersen C."/>
            <person name="Sorensen T."/>
            <person name="Nielsen M.R."/>
            <person name="Sondergaard T.E."/>
            <person name="Sorensen J.L."/>
            <person name="Fitzpatrick D.A."/>
            <person name="Frisvad J.C."/>
            <person name="Nielsen K.L."/>
        </authorList>
    </citation>
    <scope>NUCLEOTIDE SEQUENCE</scope>
    <source>
        <strain evidence="2">IBT 23319</strain>
    </source>
</reference>
<dbReference type="GeneID" id="81383264"/>
<evidence type="ECO:0000313" key="3">
    <source>
        <dbReference type="Proteomes" id="UP001147733"/>
    </source>
</evidence>
<keyword evidence="3" id="KW-1185">Reference proteome</keyword>
<evidence type="ECO:0000313" key="2">
    <source>
        <dbReference type="EMBL" id="KAJ5233411.1"/>
    </source>
</evidence>
<feature type="compositionally biased region" description="Basic and acidic residues" evidence="1">
    <location>
        <begin position="425"/>
        <end position="434"/>
    </location>
</feature>
<dbReference type="AlphaFoldDB" id="A0A9W9P193"/>
<dbReference type="EMBL" id="JAPQKT010000004">
    <property type="protein sequence ID" value="KAJ5233411.1"/>
    <property type="molecule type" value="Genomic_DNA"/>
</dbReference>
<organism evidence="2 3">
    <name type="scientific">Penicillium citrinum</name>
    <dbReference type="NCBI Taxonomy" id="5077"/>
    <lineage>
        <taxon>Eukaryota</taxon>
        <taxon>Fungi</taxon>
        <taxon>Dikarya</taxon>
        <taxon>Ascomycota</taxon>
        <taxon>Pezizomycotina</taxon>
        <taxon>Eurotiomycetes</taxon>
        <taxon>Eurotiomycetidae</taxon>
        <taxon>Eurotiales</taxon>
        <taxon>Aspergillaceae</taxon>
        <taxon>Penicillium</taxon>
    </lineage>
</organism>
<feature type="region of interest" description="Disordered" evidence="1">
    <location>
        <begin position="1"/>
        <end position="24"/>
    </location>
</feature>
<proteinExistence type="predicted"/>